<dbReference type="HOGENOM" id="CLU_092842_1_0_9"/>
<accession>A0A090ZG08</accession>
<dbReference type="Proteomes" id="UP000029278">
    <property type="component" value="Unassembled WGS sequence"/>
</dbReference>
<dbReference type="PANTHER" id="PTHR39166">
    <property type="entry name" value="BLL1166 PROTEIN"/>
    <property type="match status" value="1"/>
</dbReference>
<evidence type="ECO:0008006" key="3">
    <source>
        <dbReference type="Google" id="ProtNLM"/>
    </source>
</evidence>
<dbReference type="STRING" id="44252.DJ90_2675"/>
<protein>
    <recommendedName>
        <fullName evidence="3">Nucleotidyltransferase family protein</fullName>
    </recommendedName>
</protein>
<dbReference type="Pfam" id="PF06042">
    <property type="entry name" value="NTP_transf_6"/>
    <property type="match status" value="1"/>
</dbReference>
<sequence length="198" mass="22815">MIIHYPEYEPSNSAMNDAAGLREAILHQPEMLEDLRAVAEQGLPHGCIAAGYVRNFAWDVLHGYTSRTPLHDVDVLYYDPECLDEAVEKGYEAALRARNPHRSWSVKNQARMHLRNGEKAPYRSVEDAMRHWPETCTAVGVRLHAADDIEFLAPWGLDDLLALKIRQSPYFQDTAVLRQRVTAKEWLRLWPRLQLIEE</sequence>
<dbReference type="EMBL" id="JMQA01000024">
    <property type="protein sequence ID" value="KFN09145.1"/>
    <property type="molecule type" value="Genomic_DNA"/>
</dbReference>
<comment type="caution">
    <text evidence="1">The sequence shown here is derived from an EMBL/GenBank/DDBJ whole genome shotgun (WGS) entry which is preliminary data.</text>
</comment>
<evidence type="ECO:0000313" key="1">
    <source>
        <dbReference type="EMBL" id="KFN09145.1"/>
    </source>
</evidence>
<reference evidence="1 2" key="1">
    <citation type="submission" date="2014-04" db="EMBL/GenBank/DDBJ databases">
        <authorList>
            <person name="Bishop-Lilly K.A."/>
            <person name="Broomall S.M."/>
            <person name="Chain P.S."/>
            <person name="Chertkov O."/>
            <person name="Coyne S.R."/>
            <person name="Daligault H.E."/>
            <person name="Davenport K.W."/>
            <person name="Erkkila T."/>
            <person name="Frey K.G."/>
            <person name="Gibbons H.S."/>
            <person name="Gu W."/>
            <person name="Jaissle J."/>
            <person name="Johnson S.L."/>
            <person name="Koroleva G.I."/>
            <person name="Ladner J.T."/>
            <person name="Lo C.-C."/>
            <person name="Minogue T.D."/>
            <person name="Munk C."/>
            <person name="Palacios G.F."/>
            <person name="Redden C.L."/>
            <person name="Rosenzweig C.N."/>
            <person name="Scholz M.B."/>
            <person name="Teshima H."/>
            <person name="Xu Y."/>
        </authorList>
    </citation>
    <scope>NUCLEOTIDE SEQUENCE [LARGE SCALE GENOMIC DNA]</scope>
    <source>
        <strain evidence="1 2">8244</strain>
    </source>
</reference>
<gene>
    <name evidence="1" type="ORF">DJ90_2675</name>
</gene>
<evidence type="ECO:0000313" key="2">
    <source>
        <dbReference type="Proteomes" id="UP000029278"/>
    </source>
</evidence>
<name>A0A090ZG08_PAEMA</name>
<dbReference type="PANTHER" id="PTHR39166:SF1">
    <property type="entry name" value="BLL1166 PROTEIN"/>
    <property type="match status" value="1"/>
</dbReference>
<dbReference type="PATRIC" id="fig|44252.3.peg.2601"/>
<keyword evidence="2" id="KW-1185">Reference proteome</keyword>
<dbReference type="AlphaFoldDB" id="A0A090ZG08"/>
<proteinExistence type="predicted"/>
<organism evidence="1 2">
    <name type="scientific">Paenibacillus macerans</name>
    <name type="common">Bacillus macerans</name>
    <dbReference type="NCBI Taxonomy" id="44252"/>
    <lineage>
        <taxon>Bacteria</taxon>
        <taxon>Bacillati</taxon>
        <taxon>Bacillota</taxon>
        <taxon>Bacilli</taxon>
        <taxon>Bacillales</taxon>
        <taxon>Paenibacillaceae</taxon>
        <taxon>Paenibacillus</taxon>
    </lineage>
</organism>
<dbReference type="InterPro" id="IPR009267">
    <property type="entry name" value="NTP_transf_6"/>
</dbReference>